<organism evidence="8 9">
    <name type="scientific">Mycobacterium kiyosense</name>
    <dbReference type="NCBI Taxonomy" id="2871094"/>
    <lineage>
        <taxon>Bacteria</taxon>
        <taxon>Bacillati</taxon>
        <taxon>Actinomycetota</taxon>
        <taxon>Actinomycetes</taxon>
        <taxon>Mycobacteriales</taxon>
        <taxon>Mycobacteriaceae</taxon>
        <taxon>Mycobacterium</taxon>
    </lineage>
</organism>
<dbReference type="EMBL" id="BRZI01000002">
    <property type="protein sequence ID" value="GLD28565.1"/>
    <property type="molecule type" value="Genomic_DNA"/>
</dbReference>
<name>A0A9P3Q3N7_9MYCO</name>
<evidence type="ECO:0000256" key="6">
    <source>
        <dbReference type="SAM" id="SignalP"/>
    </source>
</evidence>
<protein>
    <recommendedName>
        <fullName evidence="10">Lipoprotein LpqH</fullName>
    </recommendedName>
</protein>
<dbReference type="InterPro" id="IPR008691">
    <property type="entry name" value="LpqH"/>
</dbReference>
<keyword evidence="1" id="KW-1003">Cell membrane</keyword>
<evidence type="ECO:0008006" key="10">
    <source>
        <dbReference type="Google" id="ProtNLM"/>
    </source>
</evidence>
<feature type="signal peptide" evidence="6">
    <location>
        <begin position="1"/>
        <end position="26"/>
    </location>
</feature>
<dbReference type="AlphaFoldDB" id="A0A9P3Q3N7"/>
<dbReference type="PROSITE" id="PS51257">
    <property type="entry name" value="PROKAR_LIPOPROTEIN"/>
    <property type="match status" value="1"/>
</dbReference>
<dbReference type="Proteomes" id="UP001165663">
    <property type="component" value="Unassembled WGS sequence"/>
</dbReference>
<evidence type="ECO:0000256" key="1">
    <source>
        <dbReference type="ARBA" id="ARBA00022475"/>
    </source>
</evidence>
<dbReference type="Pfam" id="PF05481">
    <property type="entry name" value="Myco_19_kDa"/>
    <property type="match status" value="1"/>
</dbReference>
<evidence type="ECO:0000313" key="9">
    <source>
        <dbReference type="Proteomes" id="UP001064782"/>
    </source>
</evidence>
<dbReference type="GO" id="GO:0016020">
    <property type="term" value="C:membrane"/>
    <property type="evidence" value="ECO:0007669"/>
    <property type="project" value="InterPro"/>
</dbReference>
<keyword evidence="4" id="KW-0564">Palmitate</keyword>
<dbReference type="EMBL" id="BRXE01000001">
    <property type="protein sequence ID" value="GLB80761.1"/>
    <property type="molecule type" value="Genomic_DNA"/>
</dbReference>
<comment type="caution">
    <text evidence="8">The sequence shown here is derived from an EMBL/GenBank/DDBJ whole genome shotgun (WGS) entry which is preliminary data.</text>
</comment>
<evidence type="ECO:0000256" key="3">
    <source>
        <dbReference type="ARBA" id="ARBA00023136"/>
    </source>
</evidence>
<evidence type="ECO:0000256" key="4">
    <source>
        <dbReference type="ARBA" id="ARBA00023139"/>
    </source>
</evidence>
<accession>A0A9P3Q3N7</accession>
<evidence type="ECO:0000313" key="7">
    <source>
        <dbReference type="EMBL" id="GLB80761.1"/>
    </source>
</evidence>
<reference evidence="8" key="1">
    <citation type="submission" date="2022-08" db="EMBL/GenBank/DDBJ databases">
        <title>Mycobacterium kiyosense sp. nov., scotochromogenic slow-glowing species isolated from respiratory specimens.</title>
        <authorList>
            <person name="Fukano H."/>
            <person name="Kazumi Y."/>
            <person name="Sakagami N."/>
            <person name="Ato M."/>
            <person name="Mitarai S."/>
            <person name="Hoshino Y."/>
        </authorList>
    </citation>
    <scope>NUCLEOTIDE SEQUENCE</scope>
    <source>
        <strain evidence="8">1413</strain>
        <strain evidence="7">SRL2020-028</strain>
    </source>
</reference>
<dbReference type="Proteomes" id="UP001064782">
    <property type="component" value="Unassembled WGS sequence"/>
</dbReference>
<proteinExistence type="predicted"/>
<keyword evidence="9" id="KW-1185">Reference proteome</keyword>
<keyword evidence="5" id="KW-0449">Lipoprotein</keyword>
<keyword evidence="3" id="KW-0472">Membrane</keyword>
<dbReference type="GeneID" id="83627075"/>
<gene>
    <name evidence="8" type="ORF">Mkiyose1413_04480</name>
    <name evidence="7" type="ORF">SRL2020028_00170</name>
</gene>
<evidence type="ECO:0000256" key="2">
    <source>
        <dbReference type="ARBA" id="ARBA00022729"/>
    </source>
</evidence>
<dbReference type="RefSeq" id="WP_236977439.1">
    <property type="nucleotide sequence ID" value="NZ_BRXE01000001.1"/>
</dbReference>
<sequence>MKNRFALVAAAAVLVGSSAACSSAVAAKRTPGTLDPGTARLTIDGSELPLIRTVECAPPEQHLTTVSLGDNDSGATLMVSNAGKLTVEFVRIRNLNGFSGDYNRGLADLHATVEMTENTYQITGEARGYGPKSPEPTTVPFTMKLSC</sequence>
<evidence type="ECO:0000313" key="8">
    <source>
        <dbReference type="EMBL" id="GLD28565.1"/>
    </source>
</evidence>
<feature type="chain" id="PRO_5040118308" description="Lipoprotein LpqH" evidence="6">
    <location>
        <begin position="27"/>
        <end position="147"/>
    </location>
</feature>
<evidence type="ECO:0000256" key="5">
    <source>
        <dbReference type="ARBA" id="ARBA00023288"/>
    </source>
</evidence>
<keyword evidence="2 6" id="KW-0732">Signal</keyword>